<dbReference type="HOGENOM" id="CLU_044229_0_0_1"/>
<protein>
    <recommendedName>
        <fullName evidence="5">MARVEL domain-containing protein</fullName>
    </recommendedName>
</protein>
<feature type="compositionally biased region" description="Polar residues" evidence="1">
    <location>
        <begin position="426"/>
        <end position="437"/>
    </location>
</feature>
<accession>A0A0D1VP89</accession>
<evidence type="ECO:0000256" key="1">
    <source>
        <dbReference type="SAM" id="MobiDB-lite"/>
    </source>
</evidence>
<feature type="compositionally biased region" description="Low complexity" evidence="1">
    <location>
        <begin position="40"/>
        <end position="56"/>
    </location>
</feature>
<evidence type="ECO:0000313" key="4">
    <source>
        <dbReference type="Proteomes" id="UP000053599"/>
    </source>
</evidence>
<reference evidence="3 4" key="1">
    <citation type="submission" date="2015-01" db="EMBL/GenBank/DDBJ databases">
        <title>The Genome Sequence of Exophiala sideris CBS121828.</title>
        <authorList>
            <consortium name="The Broad Institute Genomics Platform"/>
            <person name="Cuomo C."/>
            <person name="de Hoog S."/>
            <person name="Gorbushina A."/>
            <person name="Stielow B."/>
            <person name="Teixiera M."/>
            <person name="Abouelleil A."/>
            <person name="Chapman S.B."/>
            <person name="Priest M."/>
            <person name="Young S.K."/>
            <person name="Wortman J."/>
            <person name="Nusbaum C."/>
            <person name="Birren B."/>
        </authorList>
    </citation>
    <scope>NUCLEOTIDE SEQUENCE [LARGE SCALE GENOMIC DNA]</scope>
    <source>
        <strain evidence="3 4">CBS 121828</strain>
    </source>
</reference>
<feature type="compositionally biased region" description="Pro residues" evidence="1">
    <location>
        <begin position="485"/>
        <end position="494"/>
    </location>
</feature>
<keyword evidence="2" id="KW-1133">Transmembrane helix</keyword>
<dbReference type="Proteomes" id="UP000053599">
    <property type="component" value="Unassembled WGS sequence"/>
</dbReference>
<evidence type="ECO:0000313" key="3">
    <source>
        <dbReference type="EMBL" id="KIV77865.1"/>
    </source>
</evidence>
<evidence type="ECO:0008006" key="5">
    <source>
        <dbReference type="Google" id="ProtNLM"/>
    </source>
</evidence>
<feature type="transmembrane region" description="Helical" evidence="2">
    <location>
        <begin position="182"/>
        <end position="207"/>
    </location>
</feature>
<dbReference type="AlphaFoldDB" id="A0A0D1VP89"/>
<evidence type="ECO:0000256" key="2">
    <source>
        <dbReference type="SAM" id="Phobius"/>
    </source>
</evidence>
<feature type="compositionally biased region" description="Polar residues" evidence="1">
    <location>
        <begin position="527"/>
        <end position="538"/>
    </location>
</feature>
<dbReference type="STRING" id="1016849.A0A0D1VP89"/>
<dbReference type="OrthoDB" id="5420724at2759"/>
<feature type="region of interest" description="Disordered" evidence="1">
    <location>
        <begin position="385"/>
        <end position="538"/>
    </location>
</feature>
<organism evidence="3 4">
    <name type="scientific">Exophiala sideris</name>
    <dbReference type="NCBI Taxonomy" id="1016849"/>
    <lineage>
        <taxon>Eukaryota</taxon>
        <taxon>Fungi</taxon>
        <taxon>Dikarya</taxon>
        <taxon>Ascomycota</taxon>
        <taxon>Pezizomycotina</taxon>
        <taxon>Eurotiomycetes</taxon>
        <taxon>Chaetothyriomycetidae</taxon>
        <taxon>Chaetothyriales</taxon>
        <taxon>Herpotrichiellaceae</taxon>
        <taxon>Exophiala</taxon>
    </lineage>
</organism>
<dbReference type="PANTHER" id="PTHR42069:SF1">
    <property type="entry name" value="MARVEL DOMAIN-CONTAINING PROTEIN"/>
    <property type="match status" value="1"/>
</dbReference>
<feature type="compositionally biased region" description="Polar residues" evidence="1">
    <location>
        <begin position="393"/>
        <end position="410"/>
    </location>
</feature>
<feature type="transmembrane region" description="Helical" evidence="2">
    <location>
        <begin position="329"/>
        <end position="356"/>
    </location>
</feature>
<name>A0A0D1VP89_9EURO</name>
<feature type="transmembrane region" description="Helical" evidence="2">
    <location>
        <begin position="227"/>
        <end position="251"/>
    </location>
</feature>
<dbReference type="EMBL" id="KN846954">
    <property type="protein sequence ID" value="KIV77865.1"/>
    <property type="molecule type" value="Genomic_DNA"/>
</dbReference>
<dbReference type="PANTHER" id="PTHR42069">
    <property type="entry name" value="HYPHAL ANASTAMOSIS-8 PROTEIN"/>
    <property type="match status" value="1"/>
</dbReference>
<proteinExistence type="predicted"/>
<feature type="transmembrane region" description="Helical" evidence="2">
    <location>
        <begin position="263"/>
        <end position="288"/>
    </location>
</feature>
<feature type="compositionally biased region" description="Low complexity" evidence="1">
    <location>
        <begin position="443"/>
        <end position="454"/>
    </location>
</feature>
<feature type="region of interest" description="Disordered" evidence="1">
    <location>
        <begin position="1"/>
        <end position="84"/>
    </location>
</feature>
<sequence>MAPSNFEPVSPLDMTAKSKPPRASGLAIEDFGEKTDVKATTRSLRTNSTASSRSSNPVRKTRFAEATSVLSPATGPGEHQSPFADPKMDAINKGLKPSDVGFGYISDNQPVEQYVTIKTDPNGFAGVPLKSALKTPGTSNRLLNPLSPTFREEQVLEKEEMKTDEQQAKDLKVKTRVRMAKLVLRGVNFSCSLIVLAMLSTVLTIFHATKSIPPRNNLTAWAPKQQVWPQIVVLSISCVSLLFSVIVLIAYCRGGHNRAQKVAVYYTMFGVGWFMFSVVMWLVGAAVLHGSKANGGGVDMWGWSCKDNKRKQLFQDDVHYALVCRLQDWSLVCCVIEVVVEVIVIAIYGIVFYRFWSKNRLRKSMNARDRARTDLYLAQLRTQSAPNTPGFASMNQQTPRTPGFPSQHSIHSPGGKSVEAGFYPYSQPQESARQPSPQFVAVSPQSNSNTTSSPFRLQAPPIRVHGATPKLSASEGFQRHDMSASPPPPPMSPPPEDRVHQHFGAAPGEQTYDAVPIPGAYVPPSQLERSQSPPGQAY</sequence>
<keyword evidence="2" id="KW-0472">Membrane</keyword>
<keyword evidence="2" id="KW-0812">Transmembrane</keyword>
<gene>
    <name evidence="3" type="ORF">PV11_09643</name>
</gene>